<evidence type="ECO:0000313" key="1">
    <source>
        <dbReference type="EMBL" id="WVY97896.1"/>
    </source>
</evidence>
<organism evidence="1 2">
    <name type="scientific">Vigna mungo</name>
    <name type="common">Black gram</name>
    <name type="synonym">Phaseolus mungo</name>
    <dbReference type="NCBI Taxonomy" id="3915"/>
    <lineage>
        <taxon>Eukaryota</taxon>
        <taxon>Viridiplantae</taxon>
        <taxon>Streptophyta</taxon>
        <taxon>Embryophyta</taxon>
        <taxon>Tracheophyta</taxon>
        <taxon>Spermatophyta</taxon>
        <taxon>Magnoliopsida</taxon>
        <taxon>eudicotyledons</taxon>
        <taxon>Gunneridae</taxon>
        <taxon>Pentapetalae</taxon>
        <taxon>rosids</taxon>
        <taxon>fabids</taxon>
        <taxon>Fabales</taxon>
        <taxon>Fabaceae</taxon>
        <taxon>Papilionoideae</taxon>
        <taxon>50 kb inversion clade</taxon>
        <taxon>NPAAA clade</taxon>
        <taxon>indigoferoid/millettioid clade</taxon>
        <taxon>Phaseoleae</taxon>
        <taxon>Vigna</taxon>
    </lineage>
</organism>
<sequence length="127" mass="14685">MKRYLLNSKARNSLICSVSEKEYSNVHVFKGVKKMTNTPTVKYEGSTKVKETNSIFLPPNNMEANKNIQSMFNKFQVKLNELRCLGRYYDNYDHINKILPSLPSLWRLQVTAPKDDQEPGQSLLKSL</sequence>
<dbReference type="AlphaFoldDB" id="A0AAQ3MVL5"/>
<keyword evidence="2" id="KW-1185">Reference proteome</keyword>
<protein>
    <submittedName>
        <fullName evidence="1">Uncharacterized protein</fullName>
    </submittedName>
</protein>
<evidence type="ECO:0000313" key="2">
    <source>
        <dbReference type="Proteomes" id="UP001374535"/>
    </source>
</evidence>
<dbReference type="Pfam" id="PF14223">
    <property type="entry name" value="Retrotran_gag_2"/>
    <property type="match status" value="1"/>
</dbReference>
<proteinExistence type="predicted"/>
<dbReference type="EMBL" id="CP144692">
    <property type="protein sequence ID" value="WVY97896.1"/>
    <property type="molecule type" value="Genomic_DNA"/>
</dbReference>
<name>A0AAQ3MVL5_VIGMU</name>
<accession>A0AAQ3MVL5</accession>
<dbReference type="Proteomes" id="UP001374535">
    <property type="component" value="Chromosome 9"/>
</dbReference>
<reference evidence="1 2" key="1">
    <citation type="journal article" date="2023" name="Life. Sci Alliance">
        <title>Evolutionary insights into 3D genome organization and epigenetic landscape of Vigna mungo.</title>
        <authorList>
            <person name="Junaid A."/>
            <person name="Singh B."/>
            <person name="Bhatia S."/>
        </authorList>
    </citation>
    <scope>NUCLEOTIDE SEQUENCE [LARGE SCALE GENOMIC DNA]</scope>
    <source>
        <strain evidence="1">Urdbean</strain>
    </source>
</reference>
<gene>
    <name evidence="1" type="ORF">V8G54_030047</name>
</gene>